<protein>
    <recommendedName>
        <fullName evidence="2">Nitroreductase domain-containing protein</fullName>
    </recommendedName>
</protein>
<sequence length="54" mass="6102">MQVSNSCLDIIFRKARTQNTWQNAHVPDGTLEAIYDLMKWGPTSANSNPVRIVL</sequence>
<evidence type="ECO:0000313" key="1">
    <source>
        <dbReference type="EMBL" id="SVB43359.1"/>
    </source>
</evidence>
<dbReference type="GO" id="GO:0016491">
    <property type="term" value="F:oxidoreductase activity"/>
    <property type="evidence" value="ECO:0007669"/>
    <property type="project" value="InterPro"/>
</dbReference>
<reference evidence="1" key="1">
    <citation type="submission" date="2018-05" db="EMBL/GenBank/DDBJ databases">
        <authorList>
            <person name="Lanie J.A."/>
            <person name="Ng W.-L."/>
            <person name="Kazmierczak K.M."/>
            <person name="Andrzejewski T.M."/>
            <person name="Davidsen T.M."/>
            <person name="Wayne K.J."/>
            <person name="Tettelin H."/>
            <person name="Glass J.I."/>
            <person name="Rusch D."/>
            <person name="Podicherti R."/>
            <person name="Tsui H.-C.T."/>
            <person name="Winkler M.E."/>
        </authorList>
    </citation>
    <scope>NUCLEOTIDE SEQUENCE</scope>
</reference>
<feature type="non-terminal residue" evidence="1">
    <location>
        <position position="54"/>
    </location>
</feature>
<gene>
    <name evidence="1" type="ORF">METZ01_LOCUS196213</name>
</gene>
<organism evidence="1">
    <name type="scientific">marine metagenome</name>
    <dbReference type="NCBI Taxonomy" id="408172"/>
    <lineage>
        <taxon>unclassified sequences</taxon>
        <taxon>metagenomes</taxon>
        <taxon>ecological metagenomes</taxon>
    </lineage>
</organism>
<accession>A0A382DYV9</accession>
<dbReference type="AlphaFoldDB" id="A0A382DYV9"/>
<dbReference type="SUPFAM" id="SSF55469">
    <property type="entry name" value="FMN-dependent nitroreductase-like"/>
    <property type="match status" value="1"/>
</dbReference>
<dbReference type="Gene3D" id="3.40.109.10">
    <property type="entry name" value="NADH Oxidase"/>
    <property type="match status" value="1"/>
</dbReference>
<evidence type="ECO:0008006" key="2">
    <source>
        <dbReference type="Google" id="ProtNLM"/>
    </source>
</evidence>
<name>A0A382DYV9_9ZZZZ</name>
<proteinExistence type="predicted"/>
<dbReference type="InterPro" id="IPR000415">
    <property type="entry name" value="Nitroreductase-like"/>
</dbReference>
<dbReference type="EMBL" id="UINC01041709">
    <property type="protein sequence ID" value="SVB43359.1"/>
    <property type="molecule type" value="Genomic_DNA"/>
</dbReference>